<reference evidence="1 2" key="1">
    <citation type="journal article" date="2010" name="J. Bacteriol.">
        <title>Genome sequences of Oceanicola granulosus HTCC2516(T) and Oceanicola batsensis HTCC2597(TDelta).</title>
        <authorList>
            <person name="Thrash J.C."/>
            <person name="Cho J.C."/>
            <person name="Vergin K.L."/>
            <person name="Giovannoni S.J."/>
        </authorList>
    </citation>
    <scope>NUCLEOTIDE SEQUENCE [LARGE SCALE GENOMIC DNA]</scope>
    <source>
        <strain evidence="2">ATCC BAA-861 / DSM 15982 / KCTC 12143 / HTCC2516</strain>
    </source>
</reference>
<dbReference type="Pfam" id="PF05336">
    <property type="entry name" value="rhaM"/>
    <property type="match status" value="1"/>
</dbReference>
<keyword evidence="2" id="KW-1185">Reference proteome</keyword>
<dbReference type="InterPro" id="IPR008000">
    <property type="entry name" value="Rham/fucose_mutarotase"/>
</dbReference>
<organism evidence="1 2">
    <name type="scientific">Oceanicola granulosus (strain ATCC BAA-861 / DSM 15982 / KCTC 12143 / HTCC2516)</name>
    <dbReference type="NCBI Taxonomy" id="314256"/>
    <lineage>
        <taxon>Bacteria</taxon>
        <taxon>Pseudomonadati</taxon>
        <taxon>Pseudomonadota</taxon>
        <taxon>Alphaproteobacteria</taxon>
        <taxon>Rhodobacterales</taxon>
        <taxon>Roseobacteraceae</taxon>
        <taxon>Oceanicola</taxon>
    </lineage>
</organism>
<dbReference type="PANTHER" id="PTHR34389:SF2">
    <property type="entry name" value="L-RHAMNOSE MUTAROTASE"/>
    <property type="match status" value="1"/>
</dbReference>
<evidence type="ECO:0008006" key="3">
    <source>
        <dbReference type="Google" id="ProtNLM"/>
    </source>
</evidence>
<proteinExistence type="predicted"/>
<dbReference type="OrthoDB" id="9799608at2"/>
<gene>
    <name evidence="1" type="ORF">OG2516_16209</name>
</gene>
<dbReference type="InterPro" id="IPR011008">
    <property type="entry name" value="Dimeric_a/b-barrel"/>
</dbReference>
<dbReference type="RefSeq" id="WP_007257188.1">
    <property type="nucleotide sequence ID" value="NZ_CH724111.1"/>
</dbReference>
<sequence>MTFRRAWTMRLRAGAEAAYDAAHAAVWPELQAQMRADGIRRFVLYRDGTTVFAYQERQRPFPDRAAPASEITARWWREMAALMETDAEGRPLQTMLREIFALRPDQETENRETAR</sequence>
<dbReference type="Proteomes" id="UP000003635">
    <property type="component" value="Unassembled WGS sequence"/>
</dbReference>
<dbReference type="eggNOG" id="COG3254">
    <property type="taxonomic scope" value="Bacteria"/>
</dbReference>
<dbReference type="PANTHER" id="PTHR34389">
    <property type="entry name" value="L-RHAMNOSE MUTAROTASE"/>
    <property type="match status" value="1"/>
</dbReference>
<evidence type="ECO:0000313" key="2">
    <source>
        <dbReference type="Proteomes" id="UP000003635"/>
    </source>
</evidence>
<protein>
    <recommendedName>
        <fullName evidence="3">L-rhamnose mutarotase</fullName>
    </recommendedName>
</protein>
<dbReference type="AlphaFoldDB" id="Q2CGS4"/>
<dbReference type="STRING" id="314256.OG2516_16209"/>
<name>Q2CGS4_OCEGH</name>
<dbReference type="HOGENOM" id="CLU_100689_2_0_5"/>
<dbReference type="EMBL" id="AAOT01000008">
    <property type="protein sequence ID" value="EAR51861.1"/>
    <property type="molecule type" value="Genomic_DNA"/>
</dbReference>
<comment type="caution">
    <text evidence="1">The sequence shown here is derived from an EMBL/GenBank/DDBJ whole genome shotgun (WGS) entry which is preliminary data.</text>
</comment>
<dbReference type="GO" id="GO:0019301">
    <property type="term" value="P:rhamnose catabolic process"/>
    <property type="evidence" value="ECO:0007669"/>
    <property type="project" value="TreeGrafter"/>
</dbReference>
<dbReference type="Gene3D" id="3.30.70.100">
    <property type="match status" value="1"/>
</dbReference>
<dbReference type="SUPFAM" id="SSF54909">
    <property type="entry name" value="Dimeric alpha+beta barrel"/>
    <property type="match status" value="1"/>
</dbReference>
<evidence type="ECO:0000313" key="1">
    <source>
        <dbReference type="EMBL" id="EAR51861.1"/>
    </source>
</evidence>
<accession>Q2CGS4</accession>
<dbReference type="GO" id="GO:0016857">
    <property type="term" value="F:racemase and epimerase activity, acting on carbohydrates and derivatives"/>
    <property type="evidence" value="ECO:0007669"/>
    <property type="project" value="InterPro"/>
</dbReference>